<evidence type="ECO:0000313" key="5">
    <source>
        <dbReference type="Proteomes" id="UP000654075"/>
    </source>
</evidence>
<feature type="transmembrane region" description="Helical" evidence="1">
    <location>
        <begin position="6"/>
        <end position="26"/>
    </location>
</feature>
<keyword evidence="1" id="KW-0472">Membrane</keyword>
<sequence length="173" mass="20076">MSKNLVKYWTLFLIIGAFVAWAYYFAFGRNTQGTLSPCIIVTLIALDVLHPCTYLWVGQTKMTQEEAKKMTWGQALTSRGWWERRIYALILNQFLTGLLKWLGPAWFVAMPFATLFMPYIGPDLEFVFLFVAVFVCLFVVRCLLFLVLPLSLLFLHLPFLDYFIVLFGNKSTF</sequence>
<feature type="transmembrane region" description="Helical" evidence="1">
    <location>
        <begin position="127"/>
        <end position="147"/>
    </location>
</feature>
<protein>
    <submittedName>
        <fullName evidence="3">Uncharacterized protein</fullName>
    </submittedName>
</protein>
<evidence type="ECO:0000313" key="2">
    <source>
        <dbReference type="EMBL" id="CAE8632723.1"/>
    </source>
</evidence>
<evidence type="ECO:0000313" key="3">
    <source>
        <dbReference type="EMBL" id="CAE8703832.1"/>
    </source>
</evidence>
<name>A0A813KKU7_POLGL</name>
<dbReference type="Proteomes" id="UP000654075">
    <property type="component" value="Unassembled WGS sequence"/>
</dbReference>
<evidence type="ECO:0000313" key="4">
    <source>
        <dbReference type="Proteomes" id="UP000626109"/>
    </source>
</evidence>
<reference evidence="3" key="1">
    <citation type="submission" date="2021-02" db="EMBL/GenBank/DDBJ databases">
        <authorList>
            <person name="Dougan E. K."/>
            <person name="Rhodes N."/>
            <person name="Thang M."/>
            <person name="Chan C."/>
        </authorList>
    </citation>
    <scope>NUCLEOTIDE SEQUENCE</scope>
</reference>
<feature type="transmembrane region" description="Helical" evidence="1">
    <location>
        <begin position="38"/>
        <end position="57"/>
    </location>
</feature>
<proteinExistence type="predicted"/>
<dbReference type="EMBL" id="CAJNNW010030585">
    <property type="protein sequence ID" value="CAE8703832.1"/>
    <property type="molecule type" value="Genomic_DNA"/>
</dbReference>
<keyword evidence="1" id="KW-0812">Transmembrane</keyword>
<dbReference type="Proteomes" id="UP000626109">
    <property type="component" value="Unassembled WGS sequence"/>
</dbReference>
<accession>A0A813KKU7</accession>
<feature type="transmembrane region" description="Helical" evidence="1">
    <location>
        <begin position="153"/>
        <end position="169"/>
    </location>
</feature>
<keyword evidence="1" id="KW-1133">Transmembrane helix</keyword>
<keyword evidence="5" id="KW-1185">Reference proteome</keyword>
<dbReference type="EMBL" id="CAJNNV010030512">
    <property type="protein sequence ID" value="CAE8632723.1"/>
    <property type="molecule type" value="Genomic_DNA"/>
</dbReference>
<evidence type="ECO:0000256" key="1">
    <source>
        <dbReference type="SAM" id="Phobius"/>
    </source>
</evidence>
<organism evidence="3 4">
    <name type="scientific">Polarella glacialis</name>
    <name type="common">Dinoflagellate</name>
    <dbReference type="NCBI Taxonomy" id="89957"/>
    <lineage>
        <taxon>Eukaryota</taxon>
        <taxon>Sar</taxon>
        <taxon>Alveolata</taxon>
        <taxon>Dinophyceae</taxon>
        <taxon>Suessiales</taxon>
        <taxon>Suessiaceae</taxon>
        <taxon>Polarella</taxon>
    </lineage>
</organism>
<dbReference type="AlphaFoldDB" id="A0A813KKU7"/>
<gene>
    <name evidence="2" type="ORF">PGLA1383_LOCUS48652</name>
    <name evidence="3" type="ORF">PGLA2088_LOCUS32976</name>
</gene>
<comment type="caution">
    <text evidence="3">The sequence shown here is derived from an EMBL/GenBank/DDBJ whole genome shotgun (WGS) entry which is preliminary data.</text>
</comment>